<reference evidence="1 2" key="1">
    <citation type="submission" date="2016-01" db="EMBL/GenBank/DDBJ databases">
        <authorList>
            <person name="Oliw E.H."/>
        </authorList>
    </citation>
    <scope>NUCLEOTIDE SEQUENCE [LARGE SCALE GENOMIC DNA]</scope>
    <source>
        <strain evidence="1 2">Zutra 3-1</strain>
    </source>
</reference>
<proteinExistence type="predicted"/>
<dbReference type="Proteomes" id="UP000191987">
    <property type="component" value="Unassembled WGS sequence"/>
</dbReference>
<accession>A0A1S7QL36</accession>
<dbReference type="AlphaFoldDB" id="A0A1S7QL36"/>
<organism evidence="1 2">
    <name type="scientific">Agrobacterium deltaense Zutra 3/1</name>
    <dbReference type="NCBI Taxonomy" id="1183427"/>
    <lineage>
        <taxon>Bacteria</taxon>
        <taxon>Pseudomonadati</taxon>
        <taxon>Pseudomonadota</taxon>
        <taxon>Alphaproteobacteria</taxon>
        <taxon>Hyphomicrobiales</taxon>
        <taxon>Rhizobiaceae</taxon>
        <taxon>Rhizobium/Agrobacterium group</taxon>
        <taxon>Agrobacterium</taxon>
    </lineage>
</organism>
<dbReference type="EMBL" id="FBWG01000024">
    <property type="protein sequence ID" value="CUX38631.1"/>
    <property type="molecule type" value="Genomic_DNA"/>
</dbReference>
<gene>
    <name evidence="1" type="ORF">AGR7C_Cc70058</name>
</gene>
<name>A0A1S7QL36_9HYPH</name>
<evidence type="ECO:0000313" key="2">
    <source>
        <dbReference type="Proteomes" id="UP000191987"/>
    </source>
</evidence>
<protein>
    <submittedName>
        <fullName evidence="1">Uncharacterized protein</fullName>
    </submittedName>
</protein>
<evidence type="ECO:0000313" key="1">
    <source>
        <dbReference type="EMBL" id="CUX38631.1"/>
    </source>
</evidence>
<sequence>MMRKKRSSFGRSDLRTARKKWSGVGHPSLDVILGLVPRICDRLILRDVDRSSGQARG</sequence>